<dbReference type="PANTHER" id="PTHR23028">
    <property type="entry name" value="ACETYLTRANSFERASE"/>
    <property type="match status" value="1"/>
</dbReference>
<feature type="transmembrane region" description="Helical" evidence="1">
    <location>
        <begin position="298"/>
        <end position="321"/>
    </location>
</feature>
<feature type="transmembrane region" description="Helical" evidence="1">
    <location>
        <begin position="154"/>
        <end position="173"/>
    </location>
</feature>
<feature type="domain" description="Acyltransferase 3" evidence="2">
    <location>
        <begin position="14"/>
        <end position="344"/>
    </location>
</feature>
<feature type="transmembrane region" description="Helical" evidence="1">
    <location>
        <begin position="12"/>
        <end position="33"/>
    </location>
</feature>
<keyword evidence="1" id="KW-1133">Transmembrane helix</keyword>
<proteinExistence type="predicted"/>
<feature type="transmembrane region" description="Helical" evidence="1">
    <location>
        <begin position="327"/>
        <end position="344"/>
    </location>
</feature>
<feature type="domain" description="SGNH" evidence="3">
    <location>
        <begin position="452"/>
        <end position="669"/>
    </location>
</feature>
<organism evidence="4">
    <name type="scientific">freshwater metagenome</name>
    <dbReference type="NCBI Taxonomy" id="449393"/>
    <lineage>
        <taxon>unclassified sequences</taxon>
        <taxon>metagenomes</taxon>
        <taxon>ecological metagenomes</taxon>
    </lineage>
</organism>
<evidence type="ECO:0000259" key="2">
    <source>
        <dbReference type="Pfam" id="PF01757"/>
    </source>
</evidence>
<evidence type="ECO:0000256" key="1">
    <source>
        <dbReference type="SAM" id="Phobius"/>
    </source>
</evidence>
<dbReference type="EMBL" id="CAFBMB010000054">
    <property type="protein sequence ID" value="CAB4899241.1"/>
    <property type="molecule type" value="Genomic_DNA"/>
</dbReference>
<dbReference type="AlphaFoldDB" id="A0A6J7FUU1"/>
<gene>
    <name evidence="4" type="ORF">UFOPK3516_00851</name>
</gene>
<feature type="transmembrane region" description="Helical" evidence="1">
    <location>
        <begin position="365"/>
        <end position="387"/>
    </location>
</feature>
<keyword evidence="1" id="KW-0812">Transmembrane</keyword>
<dbReference type="GO" id="GO:0016747">
    <property type="term" value="F:acyltransferase activity, transferring groups other than amino-acyl groups"/>
    <property type="evidence" value="ECO:0007669"/>
    <property type="project" value="InterPro"/>
</dbReference>
<feature type="transmembrane region" description="Helical" evidence="1">
    <location>
        <begin position="238"/>
        <end position="254"/>
    </location>
</feature>
<protein>
    <submittedName>
        <fullName evidence="4">Unannotated protein</fullName>
    </submittedName>
</protein>
<accession>A0A6J7FUU1</accession>
<sequence length="682" mass="74233">MTTSRPVAASHFVGYIQGLRALAVLLVVVYHFWPNRLGGGYIGVDVFFVISGFLITGQLSRELRDRGRIRLPDFWAKRIRRLIPAALFVLIVSIFLVTFVMPLAYLPESLTDIGASALYAQNWSLAAHSVDYLTSSSRTIAEHYWSLSIEEQFYVVWPLVLLAAFSLAARAVLARRWVILCVVVGVVSVASFVASVWFTAVNPAEAYFVLFTRVWEFGAGGLLVLIGRRVSRPWLNNVLGYGGVIVIVAGAVLLDRASPFPGWLAIIPVAGTVAVLSMSPSHKWWHAGGLLSLRPVRFIGDISYSLYLWHWPLIVIAPFVVGWGLSIVNRAILFVLCFVLAWLTKRYIEDPVRRLPYLVSRRPRFTFGWMLVSLGVVGALLLGSFTLQFPKYQAAAAQLADVATHPPTCFGAAVLTGCTNPALDGVIIPEPGFGNADRPGNASCFVQLNDSRVTTCQFGSSSPAAQRVALIGDSHAYQYIDALISQADKNGWSLTTYLKGGCPWTTTEIGGTNPAFTASCQAWHAGLAEDLAAQPPFDVIVTTGLSQNLVESAGSYENAVADLIAAWSSQSQGARIVAISDNPTFEEDPNKCLRVSAATECNVSREIALAAPDVFGAAAAQYSRGFALDFTPLFCDDTNCWAVIGGADVYRDQDHLTATFANTMGPFMADRLRYVLTLDERP</sequence>
<feature type="transmembrane region" description="Helical" evidence="1">
    <location>
        <begin position="260"/>
        <end position="278"/>
    </location>
</feature>
<dbReference type="GO" id="GO:0009103">
    <property type="term" value="P:lipopolysaccharide biosynthetic process"/>
    <property type="evidence" value="ECO:0007669"/>
    <property type="project" value="TreeGrafter"/>
</dbReference>
<reference evidence="4" key="1">
    <citation type="submission" date="2020-05" db="EMBL/GenBank/DDBJ databases">
        <authorList>
            <person name="Chiriac C."/>
            <person name="Salcher M."/>
            <person name="Ghai R."/>
            <person name="Kavagutti S V."/>
        </authorList>
    </citation>
    <scope>NUCLEOTIDE SEQUENCE</scope>
</reference>
<evidence type="ECO:0000313" key="4">
    <source>
        <dbReference type="EMBL" id="CAB4899241.1"/>
    </source>
</evidence>
<dbReference type="InterPro" id="IPR050879">
    <property type="entry name" value="Acyltransferase_3"/>
</dbReference>
<dbReference type="InterPro" id="IPR002656">
    <property type="entry name" value="Acyl_transf_3_dom"/>
</dbReference>
<dbReference type="Pfam" id="PF19040">
    <property type="entry name" value="SGNH"/>
    <property type="match status" value="1"/>
</dbReference>
<dbReference type="GO" id="GO:0016020">
    <property type="term" value="C:membrane"/>
    <property type="evidence" value="ECO:0007669"/>
    <property type="project" value="TreeGrafter"/>
</dbReference>
<dbReference type="InterPro" id="IPR043968">
    <property type="entry name" value="SGNH"/>
</dbReference>
<name>A0A6J7FUU1_9ZZZZ</name>
<dbReference type="PANTHER" id="PTHR23028:SF53">
    <property type="entry name" value="ACYL_TRANSF_3 DOMAIN-CONTAINING PROTEIN"/>
    <property type="match status" value="1"/>
</dbReference>
<feature type="transmembrane region" description="Helical" evidence="1">
    <location>
        <begin position="206"/>
        <end position="226"/>
    </location>
</feature>
<feature type="transmembrane region" description="Helical" evidence="1">
    <location>
        <begin position="178"/>
        <end position="200"/>
    </location>
</feature>
<evidence type="ECO:0000259" key="3">
    <source>
        <dbReference type="Pfam" id="PF19040"/>
    </source>
</evidence>
<dbReference type="Pfam" id="PF01757">
    <property type="entry name" value="Acyl_transf_3"/>
    <property type="match status" value="1"/>
</dbReference>
<keyword evidence="1" id="KW-0472">Membrane</keyword>
<feature type="transmembrane region" description="Helical" evidence="1">
    <location>
        <begin position="82"/>
        <end position="105"/>
    </location>
</feature>
<feature type="transmembrane region" description="Helical" evidence="1">
    <location>
        <begin position="39"/>
        <end position="61"/>
    </location>
</feature>